<dbReference type="EMBL" id="VSRR010001320">
    <property type="protein sequence ID" value="MPC24343.1"/>
    <property type="molecule type" value="Genomic_DNA"/>
</dbReference>
<comment type="caution">
    <text evidence="1">The sequence shown here is derived from an EMBL/GenBank/DDBJ whole genome shotgun (WGS) entry which is preliminary data.</text>
</comment>
<sequence length="75" mass="8548">MEERKHHSDIDHLQLVMRRLHKGVEVPKEYGSQVAQKIHGSLTATNKQGDTNESLNTVCHTLVRDFMLCPGIIRV</sequence>
<dbReference type="Proteomes" id="UP000324222">
    <property type="component" value="Unassembled WGS sequence"/>
</dbReference>
<accession>A0A5B7DTN1</accession>
<keyword evidence="2" id="KW-1185">Reference proteome</keyword>
<dbReference type="AlphaFoldDB" id="A0A5B7DTN1"/>
<gene>
    <name evidence="1" type="ORF">E2C01_017423</name>
</gene>
<evidence type="ECO:0000313" key="1">
    <source>
        <dbReference type="EMBL" id="MPC24343.1"/>
    </source>
</evidence>
<reference evidence="1 2" key="1">
    <citation type="submission" date="2019-05" db="EMBL/GenBank/DDBJ databases">
        <title>Another draft genome of Portunus trituberculatus and its Hox gene families provides insights of decapod evolution.</title>
        <authorList>
            <person name="Jeong J.-H."/>
            <person name="Song I."/>
            <person name="Kim S."/>
            <person name="Choi T."/>
            <person name="Kim D."/>
            <person name="Ryu S."/>
            <person name="Kim W."/>
        </authorList>
    </citation>
    <scope>NUCLEOTIDE SEQUENCE [LARGE SCALE GENOMIC DNA]</scope>
    <source>
        <tissue evidence="1">Muscle</tissue>
    </source>
</reference>
<protein>
    <submittedName>
        <fullName evidence="1">Uncharacterized protein</fullName>
    </submittedName>
</protein>
<name>A0A5B7DTN1_PORTR</name>
<organism evidence="1 2">
    <name type="scientific">Portunus trituberculatus</name>
    <name type="common">Swimming crab</name>
    <name type="synonym">Neptunus trituberculatus</name>
    <dbReference type="NCBI Taxonomy" id="210409"/>
    <lineage>
        <taxon>Eukaryota</taxon>
        <taxon>Metazoa</taxon>
        <taxon>Ecdysozoa</taxon>
        <taxon>Arthropoda</taxon>
        <taxon>Crustacea</taxon>
        <taxon>Multicrustacea</taxon>
        <taxon>Malacostraca</taxon>
        <taxon>Eumalacostraca</taxon>
        <taxon>Eucarida</taxon>
        <taxon>Decapoda</taxon>
        <taxon>Pleocyemata</taxon>
        <taxon>Brachyura</taxon>
        <taxon>Eubrachyura</taxon>
        <taxon>Portunoidea</taxon>
        <taxon>Portunidae</taxon>
        <taxon>Portuninae</taxon>
        <taxon>Portunus</taxon>
    </lineage>
</organism>
<proteinExistence type="predicted"/>
<evidence type="ECO:0000313" key="2">
    <source>
        <dbReference type="Proteomes" id="UP000324222"/>
    </source>
</evidence>